<keyword evidence="2" id="KW-1185">Reference proteome</keyword>
<comment type="caution">
    <text evidence="1">The sequence shown here is derived from an EMBL/GenBank/DDBJ whole genome shotgun (WGS) entry which is preliminary data.</text>
</comment>
<accession>A0ACC0Q3Y1</accession>
<sequence>MLARHGSHCWIPASESSHAKSTSHRMLQPQELDLEIHRVPNIDQPKLPDNFSKPSAYNQDSPTFPGEPRSSPLFNSLATSSALGDLRFSHGTYFGVLREQVIIGKKNKDNDASTIEEDDIKLLDTSFPDTFDDDEYAYHPLNFEWQMETLILRYFRLISICTLSLNTFPANGGGWNW</sequence>
<name>A0ACC0Q3Y1_RHOML</name>
<proteinExistence type="predicted"/>
<protein>
    <submittedName>
        <fullName evidence="1">Uncharacterized protein</fullName>
    </submittedName>
</protein>
<evidence type="ECO:0000313" key="1">
    <source>
        <dbReference type="EMBL" id="KAI8571587.1"/>
    </source>
</evidence>
<evidence type="ECO:0000313" key="2">
    <source>
        <dbReference type="Proteomes" id="UP001062846"/>
    </source>
</evidence>
<reference evidence="1" key="1">
    <citation type="submission" date="2022-02" db="EMBL/GenBank/DDBJ databases">
        <title>Plant Genome Project.</title>
        <authorList>
            <person name="Zhang R.-G."/>
        </authorList>
    </citation>
    <scope>NUCLEOTIDE SEQUENCE</scope>
    <source>
        <strain evidence="1">AT1</strain>
    </source>
</reference>
<dbReference type="EMBL" id="CM046388">
    <property type="protein sequence ID" value="KAI8571587.1"/>
    <property type="molecule type" value="Genomic_DNA"/>
</dbReference>
<dbReference type="Proteomes" id="UP001062846">
    <property type="component" value="Chromosome 1"/>
</dbReference>
<organism evidence="1 2">
    <name type="scientific">Rhododendron molle</name>
    <name type="common">Chinese azalea</name>
    <name type="synonym">Azalea mollis</name>
    <dbReference type="NCBI Taxonomy" id="49168"/>
    <lineage>
        <taxon>Eukaryota</taxon>
        <taxon>Viridiplantae</taxon>
        <taxon>Streptophyta</taxon>
        <taxon>Embryophyta</taxon>
        <taxon>Tracheophyta</taxon>
        <taxon>Spermatophyta</taxon>
        <taxon>Magnoliopsida</taxon>
        <taxon>eudicotyledons</taxon>
        <taxon>Gunneridae</taxon>
        <taxon>Pentapetalae</taxon>
        <taxon>asterids</taxon>
        <taxon>Ericales</taxon>
        <taxon>Ericaceae</taxon>
        <taxon>Ericoideae</taxon>
        <taxon>Rhodoreae</taxon>
        <taxon>Rhododendron</taxon>
    </lineage>
</organism>
<gene>
    <name evidence="1" type="ORF">RHMOL_Rhmol01G0131600</name>
</gene>